<feature type="region of interest" description="Disordered" evidence="2">
    <location>
        <begin position="264"/>
        <end position="285"/>
    </location>
</feature>
<gene>
    <name evidence="4" type="ORF">A4A49_06904</name>
</gene>
<keyword evidence="5" id="KW-1185">Reference proteome</keyword>
<evidence type="ECO:0000313" key="4">
    <source>
        <dbReference type="EMBL" id="OIS98583.1"/>
    </source>
</evidence>
<feature type="compositionally biased region" description="Polar residues" evidence="2">
    <location>
        <begin position="31"/>
        <end position="43"/>
    </location>
</feature>
<feature type="compositionally biased region" description="Polar residues" evidence="2">
    <location>
        <begin position="10"/>
        <end position="22"/>
    </location>
</feature>
<evidence type="ECO:0000256" key="1">
    <source>
        <dbReference type="SAM" id="Coils"/>
    </source>
</evidence>
<accession>A0A1J6IDI1</accession>
<dbReference type="EMBL" id="MJEQ01037191">
    <property type="protein sequence ID" value="OIS98583.1"/>
    <property type="molecule type" value="Genomic_DNA"/>
</dbReference>
<comment type="caution">
    <text evidence="4">The sequence shown here is derived from an EMBL/GenBank/DDBJ whole genome shotgun (WGS) entry which is preliminary data.</text>
</comment>
<feature type="compositionally biased region" description="Polar residues" evidence="2">
    <location>
        <begin position="264"/>
        <end position="282"/>
    </location>
</feature>
<feature type="domain" description="Ty3 transposon capsid-like protein" evidence="3">
    <location>
        <begin position="119"/>
        <end position="249"/>
    </location>
</feature>
<dbReference type="Pfam" id="PF19259">
    <property type="entry name" value="Ty3_capsid"/>
    <property type="match status" value="1"/>
</dbReference>
<reference evidence="4" key="1">
    <citation type="submission" date="2016-11" db="EMBL/GenBank/DDBJ databases">
        <title>The genome of Nicotiana attenuata.</title>
        <authorList>
            <person name="Xu S."/>
            <person name="Brockmoeller T."/>
            <person name="Gaquerel E."/>
            <person name="Navarro A."/>
            <person name="Kuhl H."/>
            <person name="Gase K."/>
            <person name="Ling Z."/>
            <person name="Zhou W."/>
            <person name="Kreitzer C."/>
            <person name="Stanke M."/>
            <person name="Tang H."/>
            <person name="Lyons E."/>
            <person name="Pandey P."/>
            <person name="Pandey S.P."/>
            <person name="Timmermann B."/>
            <person name="Baldwin I.T."/>
        </authorList>
    </citation>
    <scope>NUCLEOTIDE SEQUENCE [LARGE SCALE GENOMIC DNA]</scope>
    <source>
        <strain evidence="4">UT</strain>
    </source>
</reference>
<dbReference type="InterPro" id="IPR045358">
    <property type="entry name" value="Ty3_capsid"/>
</dbReference>
<sequence>MKDRAPETPSPTIGSSYAQRVSLSVGGETSGGSVRQPTQSTAPLTPPSAADARGIAFPPAPVQRNPQAPILPTPGGTTEAGNQHLQITTAEVPKGKLMFPEFDGTNPRAWIRRCDRYFEIYKVPDHQKMTYIAMHLKDKVDNWFDAYIIDRGGIVEWPLFCMDICRRSSHIRPLDIIDEFSKLRQEGSIEGYQEKFEELRIHMMMINSHLSELHFVASFVSGLKSEIKHLVRIYNPSTLLDTYEVAKLQEDALKALQKHLYRPPQNTTRNYDLTTPRVTFPQNPLPLTYNESLRLTYPTRNTPPTPAYPNNQADPSGTKGAEQEEAYHDAREATEVTENMEKALAVVEEEHAELSMNVALGMTTSPSTIKIQGKVKKLSMLILVDSGSTHSFISPRVDKSMIGMLHFRKRNETISKIPHALLKKKYQQILQLQTQTQYDIDQSLAFYQAAGGEKKRRIYGLGSQAKYFYGPNLRASSGSDTSSSAAPSSAPMANLDELVKH</sequence>
<feature type="compositionally biased region" description="Low complexity" evidence="2">
    <location>
        <begin position="478"/>
        <end position="490"/>
    </location>
</feature>
<dbReference type="AlphaFoldDB" id="A0A1J6IDI1"/>
<dbReference type="Proteomes" id="UP000187609">
    <property type="component" value="Unassembled WGS sequence"/>
</dbReference>
<feature type="region of interest" description="Disordered" evidence="2">
    <location>
        <begin position="297"/>
        <end position="323"/>
    </location>
</feature>
<keyword evidence="1" id="KW-0175">Coiled coil</keyword>
<organism evidence="4 5">
    <name type="scientific">Nicotiana attenuata</name>
    <name type="common">Coyote tobacco</name>
    <dbReference type="NCBI Taxonomy" id="49451"/>
    <lineage>
        <taxon>Eukaryota</taxon>
        <taxon>Viridiplantae</taxon>
        <taxon>Streptophyta</taxon>
        <taxon>Embryophyta</taxon>
        <taxon>Tracheophyta</taxon>
        <taxon>Spermatophyta</taxon>
        <taxon>Magnoliopsida</taxon>
        <taxon>eudicotyledons</taxon>
        <taxon>Gunneridae</taxon>
        <taxon>Pentapetalae</taxon>
        <taxon>asterids</taxon>
        <taxon>lamiids</taxon>
        <taxon>Solanales</taxon>
        <taxon>Solanaceae</taxon>
        <taxon>Nicotianoideae</taxon>
        <taxon>Nicotianeae</taxon>
        <taxon>Nicotiana</taxon>
    </lineage>
</organism>
<proteinExistence type="predicted"/>
<dbReference type="Gramene" id="OIS98583">
    <property type="protein sequence ID" value="OIS98583"/>
    <property type="gene ID" value="A4A49_06904"/>
</dbReference>
<name>A0A1J6IDI1_NICAT</name>
<protein>
    <recommendedName>
        <fullName evidence="3">Ty3 transposon capsid-like protein domain-containing protein</fullName>
    </recommendedName>
</protein>
<evidence type="ECO:0000259" key="3">
    <source>
        <dbReference type="Pfam" id="PF19259"/>
    </source>
</evidence>
<feature type="region of interest" description="Disordered" evidence="2">
    <location>
        <begin position="1"/>
        <end position="81"/>
    </location>
</feature>
<feature type="coiled-coil region" evidence="1">
    <location>
        <begin position="330"/>
        <end position="357"/>
    </location>
</feature>
<evidence type="ECO:0000313" key="5">
    <source>
        <dbReference type="Proteomes" id="UP000187609"/>
    </source>
</evidence>
<evidence type="ECO:0000256" key="2">
    <source>
        <dbReference type="SAM" id="MobiDB-lite"/>
    </source>
</evidence>
<feature type="region of interest" description="Disordered" evidence="2">
    <location>
        <begin position="478"/>
        <end position="501"/>
    </location>
</feature>